<dbReference type="PANTHER" id="PTHR30173">
    <property type="entry name" value="SIGMA 19 FACTOR"/>
    <property type="match status" value="1"/>
</dbReference>
<dbReference type="PANTHER" id="PTHR30173:SF36">
    <property type="entry name" value="ECF RNA POLYMERASE SIGMA FACTOR SIGJ"/>
    <property type="match status" value="1"/>
</dbReference>
<dbReference type="GO" id="GO:0003677">
    <property type="term" value="F:DNA binding"/>
    <property type="evidence" value="ECO:0007669"/>
    <property type="project" value="InterPro"/>
</dbReference>
<dbReference type="AlphaFoldDB" id="D3PXD4"/>
<dbReference type="HOGENOM" id="CLU_043648_0_0_11"/>
<dbReference type="Gene3D" id="3.10.450.50">
    <property type="match status" value="1"/>
</dbReference>
<dbReference type="KEGG" id="sna:Snas_1698"/>
<dbReference type="SUPFAM" id="SSF88946">
    <property type="entry name" value="Sigma2 domain of RNA polymerase sigma factors"/>
    <property type="match status" value="1"/>
</dbReference>
<dbReference type="Gene3D" id="1.10.10.10">
    <property type="entry name" value="Winged helix-like DNA-binding domain superfamily/Winged helix DNA-binding domain"/>
    <property type="match status" value="1"/>
</dbReference>
<keyword evidence="9" id="KW-1185">Reference proteome</keyword>
<dbReference type="SUPFAM" id="SSF54427">
    <property type="entry name" value="NTF2-like"/>
    <property type="match status" value="1"/>
</dbReference>
<dbReference type="Pfam" id="PF04542">
    <property type="entry name" value="Sigma70_r2"/>
    <property type="match status" value="1"/>
</dbReference>
<keyword evidence="5" id="KW-0804">Transcription</keyword>
<dbReference type="NCBIfam" id="TIGR02937">
    <property type="entry name" value="sigma70-ECF"/>
    <property type="match status" value="1"/>
</dbReference>
<feature type="domain" description="RNA polymerase sigma factor 70 region 4 type 2" evidence="7">
    <location>
        <begin position="136"/>
        <end position="188"/>
    </location>
</feature>
<dbReference type="Gene3D" id="1.10.1740.10">
    <property type="match status" value="1"/>
</dbReference>
<dbReference type="Proteomes" id="UP000000844">
    <property type="component" value="Chromosome"/>
</dbReference>
<evidence type="ECO:0000313" key="9">
    <source>
        <dbReference type="Proteomes" id="UP000000844"/>
    </source>
</evidence>
<evidence type="ECO:0000256" key="1">
    <source>
        <dbReference type="ARBA" id="ARBA00010641"/>
    </source>
</evidence>
<dbReference type="NCBIfam" id="TIGR02960">
    <property type="entry name" value="SigX5"/>
    <property type="match status" value="1"/>
</dbReference>
<dbReference type="InterPro" id="IPR014284">
    <property type="entry name" value="RNA_pol_sigma-70_dom"/>
</dbReference>
<evidence type="ECO:0000256" key="5">
    <source>
        <dbReference type="ARBA" id="ARBA00023163"/>
    </source>
</evidence>
<evidence type="ECO:0000256" key="3">
    <source>
        <dbReference type="ARBA" id="ARBA00023015"/>
    </source>
</evidence>
<dbReference type="InterPro" id="IPR052704">
    <property type="entry name" value="ECF_Sigma-70_Domain"/>
</dbReference>
<dbReference type="eggNOG" id="COG1595">
    <property type="taxonomic scope" value="Bacteria"/>
</dbReference>
<dbReference type="STRING" id="446470.Snas_1698"/>
<dbReference type="InterPro" id="IPR036388">
    <property type="entry name" value="WH-like_DNA-bd_sf"/>
</dbReference>
<dbReference type="OrthoDB" id="3500555at2"/>
<evidence type="ECO:0000259" key="6">
    <source>
        <dbReference type="Pfam" id="PF04542"/>
    </source>
</evidence>
<evidence type="ECO:0000313" key="8">
    <source>
        <dbReference type="EMBL" id="ADD41397.1"/>
    </source>
</evidence>
<dbReference type="InterPro" id="IPR014305">
    <property type="entry name" value="RNA_pol_sigma-G_actinobac"/>
</dbReference>
<dbReference type="GO" id="GO:0006352">
    <property type="term" value="P:DNA-templated transcription initiation"/>
    <property type="evidence" value="ECO:0007669"/>
    <property type="project" value="InterPro"/>
</dbReference>
<evidence type="ECO:0000256" key="2">
    <source>
        <dbReference type="ARBA" id="ARBA00011344"/>
    </source>
</evidence>
<gene>
    <name evidence="8" type="ordered locus">Snas_1698</name>
</gene>
<dbReference type="InterPro" id="IPR032710">
    <property type="entry name" value="NTF2-like_dom_sf"/>
</dbReference>
<dbReference type="InterPro" id="IPR007627">
    <property type="entry name" value="RNA_pol_sigma70_r2"/>
</dbReference>
<accession>D3PXD4</accession>
<dbReference type="SUPFAM" id="SSF88659">
    <property type="entry name" value="Sigma3 and sigma4 domains of RNA polymerase sigma factors"/>
    <property type="match status" value="1"/>
</dbReference>
<dbReference type="CDD" id="cd06171">
    <property type="entry name" value="Sigma70_r4"/>
    <property type="match status" value="1"/>
</dbReference>
<sequence length="326" mass="35741">MAEPRPATTIAGLTDELETLRAPLTRYCYRLLGSAADTDDAVQETLIRAARNVGRYDPSRARLTTWVHRIATNICIDMLRGAKRRALAMDLGPATETGELGIPLPPERWVEPMPDRRLFGTADPGDIVAERETVRLAFIALLQRLSPRERAILVLRDILKFSARETAEILDSTVAAANSALQRARASLAADRPRPADVLDPEGPEQRELLARYVAAFESHDVAAMTALLREDAITSMPPFTWWLRGGERIAALMAFSDVCAEDRLLVTAVNGSPGFGQYRPDEAGVLRPFAIILAEPCGGRIAQLVTFLGSAARFGEFGLPEVLER</sequence>
<dbReference type="InterPro" id="IPR013249">
    <property type="entry name" value="RNA_pol_sigma70_r4_t2"/>
</dbReference>
<organism evidence="8 9">
    <name type="scientific">Stackebrandtia nassauensis (strain DSM 44728 / CIP 108903 / NRRL B-16338 / NBRC 102104 / LLR-40K-21)</name>
    <dbReference type="NCBI Taxonomy" id="446470"/>
    <lineage>
        <taxon>Bacteria</taxon>
        <taxon>Bacillati</taxon>
        <taxon>Actinomycetota</taxon>
        <taxon>Actinomycetes</taxon>
        <taxon>Glycomycetales</taxon>
        <taxon>Glycomycetaceae</taxon>
        <taxon>Stackebrandtia</taxon>
    </lineage>
</organism>
<dbReference type="Pfam" id="PF08281">
    <property type="entry name" value="Sigma70_r4_2"/>
    <property type="match status" value="1"/>
</dbReference>
<protein>
    <submittedName>
        <fullName evidence="8">RNA polymerase, sigma-24 subunit, ECF subfamily</fullName>
    </submittedName>
</protein>
<dbReference type="InterPro" id="IPR013324">
    <property type="entry name" value="RNA_pol_sigma_r3/r4-like"/>
</dbReference>
<proteinExistence type="inferred from homology"/>
<keyword evidence="4" id="KW-0731">Sigma factor</keyword>
<dbReference type="NCBIfam" id="NF006089">
    <property type="entry name" value="PRK08241.1"/>
    <property type="match status" value="1"/>
</dbReference>
<dbReference type="EMBL" id="CP001778">
    <property type="protein sequence ID" value="ADD41397.1"/>
    <property type="molecule type" value="Genomic_DNA"/>
</dbReference>
<evidence type="ECO:0000259" key="7">
    <source>
        <dbReference type="Pfam" id="PF08281"/>
    </source>
</evidence>
<reference evidence="8 9" key="1">
    <citation type="journal article" date="2009" name="Stand. Genomic Sci.">
        <title>Complete genome sequence of Stackebrandtia nassauensis type strain (LLR-40K-21).</title>
        <authorList>
            <person name="Munk C."/>
            <person name="Lapidus A."/>
            <person name="Copeland A."/>
            <person name="Jando M."/>
            <person name="Mayilraj S."/>
            <person name="Glavina Del Rio T."/>
            <person name="Nolan M."/>
            <person name="Chen F."/>
            <person name="Lucas S."/>
            <person name="Tice H."/>
            <person name="Cheng J.F."/>
            <person name="Han C."/>
            <person name="Detter J.C."/>
            <person name="Bruce D."/>
            <person name="Goodwin L."/>
            <person name="Chain P."/>
            <person name="Pitluck S."/>
            <person name="Goker M."/>
            <person name="Ovchinikova G."/>
            <person name="Pati A."/>
            <person name="Ivanova N."/>
            <person name="Mavromatis K."/>
            <person name="Chen A."/>
            <person name="Palaniappan K."/>
            <person name="Land M."/>
            <person name="Hauser L."/>
            <person name="Chang Y.J."/>
            <person name="Jeffries C.D."/>
            <person name="Bristow J."/>
            <person name="Eisen J.A."/>
            <person name="Markowitz V."/>
            <person name="Hugenholtz P."/>
            <person name="Kyrpides N.C."/>
            <person name="Klenk H.P."/>
        </authorList>
    </citation>
    <scope>NUCLEOTIDE SEQUENCE [LARGE SCALE GENOMIC DNA]</scope>
    <source>
        <strain evidence="9">DSM 44728 / CIP 108903 / NRRL B-16338 / NBRC 102104 / LLR-40K-21</strain>
    </source>
</reference>
<feature type="domain" description="RNA polymerase sigma-70 region 2" evidence="6">
    <location>
        <begin position="19"/>
        <end position="85"/>
    </location>
</feature>
<dbReference type="GO" id="GO:0016987">
    <property type="term" value="F:sigma factor activity"/>
    <property type="evidence" value="ECO:0007669"/>
    <property type="project" value="UniProtKB-KW"/>
</dbReference>
<dbReference type="RefSeq" id="WP_013016968.1">
    <property type="nucleotide sequence ID" value="NC_013947.1"/>
</dbReference>
<comment type="similarity">
    <text evidence="1">Belongs to the sigma-70 factor family. ECF subfamily.</text>
</comment>
<name>D3PXD4_STANL</name>
<evidence type="ECO:0000256" key="4">
    <source>
        <dbReference type="ARBA" id="ARBA00023082"/>
    </source>
</evidence>
<dbReference type="InterPro" id="IPR013325">
    <property type="entry name" value="RNA_pol_sigma_r2"/>
</dbReference>
<keyword evidence="3" id="KW-0805">Transcription regulation</keyword>
<comment type="subunit">
    <text evidence="2">Interacts transiently with the RNA polymerase catalytic core formed by RpoA, RpoB, RpoC and RpoZ (2 alpha, 1 beta, 1 beta' and 1 omega subunit) to form the RNA polymerase holoenzyme that can initiate transcription.</text>
</comment>